<evidence type="ECO:0000313" key="12">
    <source>
        <dbReference type="EMBL" id="QBP12884.1"/>
    </source>
</evidence>
<dbReference type="SUPFAM" id="SSF49584">
    <property type="entry name" value="Periplasmic chaperone C-domain"/>
    <property type="match status" value="1"/>
</dbReference>
<evidence type="ECO:0000313" key="13">
    <source>
        <dbReference type="Proteomes" id="UP000253772"/>
    </source>
</evidence>
<evidence type="ECO:0000259" key="10">
    <source>
        <dbReference type="Pfam" id="PF00345"/>
    </source>
</evidence>
<evidence type="ECO:0000256" key="7">
    <source>
        <dbReference type="ARBA" id="ARBA00023319"/>
    </source>
</evidence>
<dbReference type="Proteomes" id="UP000253772">
    <property type="component" value="Chromosome c2"/>
</dbReference>
<dbReference type="InterPro" id="IPR036316">
    <property type="entry name" value="Pili_assmbl_chap_C_dom_sf"/>
</dbReference>
<feature type="domain" description="Pili assembly chaperone N-terminal" evidence="10">
    <location>
        <begin position="28"/>
        <end position="151"/>
    </location>
</feature>
<accession>A0A482J1A1</accession>
<evidence type="ECO:0000256" key="1">
    <source>
        <dbReference type="ARBA" id="ARBA00004418"/>
    </source>
</evidence>
<dbReference type="InterPro" id="IPR018046">
    <property type="entry name" value="Pili_assmbl_chaperone_CS"/>
</dbReference>
<dbReference type="InterPro" id="IPR008962">
    <property type="entry name" value="PapD-like_sf"/>
</dbReference>
<evidence type="ECO:0000256" key="3">
    <source>
        <dbReference type="ARBA" id="ARBA00022558"/>
    </source>
</evidence>
<dbReference type="SUPFAM" id="SSF49354">
    <property type="entry name" value="PapD-like"/>
    <property type="match status" value="1"/>
</dbReference>
<dbReference type="PRINTS" id="PR00969">
    <property type="entry name" value="CHAPERONPILI"/>
</dbReference>
<dbReference type="GO" id="GO:0071555">
    <property type="term" value="P:cell wall organization"/>
    <property type="evidence" value="ECO:0007669"/>
    <property type="project" value="InterPro"/>
</dbReference>
<dbReference type="AlphaFoldDB" id="A0A482J1A1"/>
<evidence type="ECO:0000256" key="4">
    <source>
        <dbReference type="ARBA" id="ARBA00022729"/>
    </source>
</evidence>
<evidence type="ECO:0000256" key="9">
    <source>
        <dbReference type="SAM" id="SignalP"/>
    </source>
</evidence>
<proteinExistence type="inferred from homology"/>
<dbReference type="InterPro" id="IPR050643">
    <property type="entry name" value="Periplasmic_pilus_chap"/>
</dbReference>
<dbReference type="Pfam" id="PF00345">
    <property type="entry name" value="PapD_N"/>
    <property type="match status" value="1"/>
</dbReference>
<evidence type="ECO:0000256" key="8">
    <source>
        <dbReference type="RuleBase" id="RU003918"/>
    </source>
</evidence>
<comment type="subcellular location">
    <subcellularLocation>
        <location evidence="1 8">Periplasm</location>
    </subcellularLocation>
</comment>
<evidence type="ECO:0000256" key="2">
    <source>
        <dbReference type="ARBA" id="ARBA00007399"/>
    </source>
</evidence>
<dbReference type="PROSITE" id="PS00635">
    <property type="entry name" value="PILI_CHAPERONE"/>
    <property type="match status" value="1"/>
</dbReference>
<protein>
    <submittedName>
        <fullName evidence="12">Molecular chaperone</fullName>
    </submittedName>
</protein>
<keyword evidence="5" id="KW-0574">Periplasm</keyword>
<dbReference type="EMBL" id="CP037901">
    <property type="protein sequence ID" value="QBP12884.1"/>
    <property type="molecule type" value="Genomic_DNA"/>
</dbReference>
<organism evidence="12 13">
    <name type="scientific">Cupriavidus metallidurans</name>
    <dbReference type="NCBI Taxonomy" id="119219"/>
    <lineage>
        <taxon>Bacteria</taxon>
        <taxon>Pseudomonadati</taxon>
        <taxon>Pseudomonadota</taxon>
        <taxon>Betaproteobacteria</taxon>
        <taxon>Burkholderiales</taxon>
        <taxon>Burkholderiaceae</taxon>
        <taxon>Cupriavidus</taxon>
    </lineage>
</organism>
<sequence>MKTRSTIQSALAAGMLVLGLTGSAAHASVVLGGTRVILDGKDKEATIRASNEGKTPALIQTWVDKGNPKASPTSIEVPFTVMPPVARIDPSKGQTLRVLYTGEPLPTDKESVFWLNMLEIPPKATGDLADANRLQLAFRTRVKLFYRPAGLVGTASEAPARVTWRIKPAGKALAIEATNPTAYHVSYAGIDVSAGGKTIRNQEGGMVGPGETKTFPLDGEVGVGADGTVHYRAIDDWGGPLEGDAPVVPAS</sequence>
<dbReference type="InterPro" id="IPR016148">
    <property type="entry name" value="Pili_assmbl_chaperone_C"/>
</dbReference>
<keyword evidence="7" id="KW-0393">Immunoglobulin domain</keyword>
<dbReference type="Gene3D" id="2.60.40.10">
    <property type="entry name" value="Immunoglobulins"/>
    <property type="match status" value="2"/>
</dbReference>
<dbReference type="FunFam" id="2.60.40.10:FF:000458">
    <property type="entry name" value="Molecular chaperone FimC"/>
    <property type="match status" value="1"/>
</dbReference>
<evidence type="ECO:0000256" key="6">
    <source>
        <dbReference type="ARBA" id="ARBA00023186"/>
    </source>
</evidence>
<dbReference type="InterPro" id="IPR001829">
    <property type="entry name" value="Pili_assmbl_chaperone_bac"/>
</dbReference>
<keyword evidence="3" id="KW-1029">Fimbrium biogenesis</keyword>
<dbReference type="GO" id="GO:0030288">
    <property type="term" value="C:outer membrane-bounded periplasmic space"/>
    <property type="evidence" value="ECO:0007669"/>
    <property type="project" value="InterPro"/>
</dbReference>
<feature type="domain" description="Pili assembly chaperone C-terminal" evidence="11">
    <location>
        <begin position="178"/>
        <end position="239"/>
    </location>
</feature>
<dbReference type="PANTHER" id="PTHR30251:SF2">
    <property type="entry name" value="FIMBRIAL CHAPERONE YADV-RELATED"/>
    <property type="match status" value="1"/>
</dbReference>
<dbReference type="Pfam" id="PF02753">
    <property type="entry name" value="PapD_C"/>
    <property type="match status" value="1"/>
</dbReference>
<evidence type="ECO:0000259" key="11">
    <source>
        <dbReference type="Pfam" id="PF02753"/>
    </source>
</evidence>
<reference evidence="12 13" key="1">
    <citation type="submission" date="2019-03" db="EMBL/GenBank/DDBJ databases">
        <title>Comparative insights into the high quality Complete genome sequence of highly metal resistant Cupriavidus metallidurans strain BS1 isolated from a gold-copper mine.</title>
        <authorList>
            <person name="Mazhar H.S."/>
            <person name="Rensing C."/>
        </authorList>
    </citation>
    <scope>NUCLEOTIDE SEQUENCE [LARGE SCALE GENOMIC DNA]</scope>
    <source>
        <strain evidence="12 13">BS1</strain>
    </source>
</reference>
<dbReference type="RefSeq" id="WP_024570505.1">
    <property type="nucleotide sequence ID" value="NZ_CP037901.1"/>
</dbReference>
<feature type="chain" id="PRO_5019860801" evidence="9">
    <location>
        <begin position="28"/>
        <end position="251"/>
    </location>
</feature>
<keyword evidence="6 8" id="KW-0143">Chaperone</keyword>
<dbReference type="InterPro" id="IPR016147">
    <property type="entry name" value="Pili_assmbl_chaperone_N"/>
</dbReference>
<dbReference type="OrthoDB" id="9131059at2"/>
<name>A0A482J1A1_9BURK</name>
<feature type="signal peptide" evidence="9">
    <location>
        <begin position="1"/>
        <end position="27"/>
    </location>
</feature>
<comment type="similarity">
    <text evidence="2 8">Belongs to the periplasmic pilus chaperone family.</text>
</comment>
<keyword evidence="4 9" id="KW-0732">Signal</keyword>
<dbReference type="InterPro" id="IPR013783">
    <property type="entry name" value="Ig-like_fold"/>
</dbReference>
<dbReference type="PANTHER" id="PTHR30251">
    <property type="entry name" value="PILUS ASSEMBLY CHAPERONE"/>
    <property type="match status" value="1"/>
</dbReference>
<gene>
    <name evidence="12" type="ORF">DDF84_024795</name>
</gene>
<evidence type="ECO:0000256" key="5">
    <source>
        <dbReference type="ARBA" id="ARBA00022764"/>
    </source>
</evidence>